<dbReference type="GO" id="GO:0050776">
    <property type="term" value="P:regulation of immune response"/>
    <property type="evidence" value="ECO:0007669"/>
    <property type="project" value="TreeGrafter"/>
</dbReference>
<dbReference type="GO" id="GO:0016020">
    <property type="term" value="C:membrane"/>
    <property type="evidence" value="ECO:0007669"/>
    <property type="project" value="UniProtKB-SubCell"/>
</dbReference>
<dbReference type="GO" id="GO:0016607">
    <property type="term" value="C:nuclear speck"/>
    <property type="evidence" value="ECO:0007669"/>
    <property type="project" value="UniProtKB-SubCell"/>
</dbReference>
<dbReference type="GO" id="GO:0002250">
    <property type="term" value="P:adaptive immune response"/>
    <property type="evidence" value="ECO:0007669"/>
    <property type="project" value="UniProtKB-KW"/>
</dbReference>
<dbReference type="Pfam" id="PF24150">
    <property type="entry name" value="C2_SHIP1-2_first"/>
    <property type="match status" value="1"/>
</dbReference>
<evidence type="ECO:0000256" key="5">
    <source>
        <dbReference type="ARBA" id="ARBA00004510"/>
    </source>
</evidence>
<keyword evidence="14" id="KW-1064">Adaptive immunity</keyword>
<keyword evidence="17" id="KW-0966">Cell projection</keyword>
<evidence type="ECO:0000256" key="16">
    <source>
        <dbReference type="ARBA" id="ARBA00023212"/>
    </source>
</evidence>
<dbReference type="SMART" id="SM00454">
    <property type="entry name" value="SAM"/>
    <property type="match status" value="1"/>
</dbReference>
<feature type="region of interest" description="Disordered" evidence="19">
    <location>
        <begin position="149"/>
        <end position="193"/>
    </location>
</feature>
<dbReference type="FunFam" id="3.60.10.10:FF:000005">
    <property type="entry name" value="phosphatidylinositol 3,4,5-trisphosphate 5-phosphatase 1"/>
    <property type="match status" value="1"/>
</dbReference>
<dbReference type="EMBL" id="LR785998">
    <property type="protein sequence ID" value="CAB3256260.1"/>
    <property type="molecule type" value="mRNA"/>
</dbReference>
<evidence type="ECO:0000313" key="22">
    <source>
        <dbReference type="EMBL" id="CAB3256260.1"/>
    </source>
</evidence>
<dbReference type="AlphaFoldDB" id="A0A6F9DFQ3"/>
<evidence type="ECO:0000256" key="10">
    <source>
        <dbReference type="ARBA" id="ARBA00022588"/>
    </source>
</evidence>
<dbReference type="InterPro" id="IPR000300">
    <property type="entry name" value="IPPc"/>
</dbReference>
<feature type="region of interest" description="Disordered" evidence="19">
    <location>
        <begin position="1063"/>
        <end position="1108"/>
    </location>
</feature>
<feature type="region of interest" description="Disordered" evidence="19">
    <location>
        <begin position="1127"/>
        <end position="1194"/>
    </location>
</feature>
<feature type="domain" description="SH2" evidence="20">
    <location>
        <begin position="6"/>
        <end position="102"/>
    </location>
</feature>
<dbReference type="Pfam" id="PF22669">
    <property type="entry name" value="Exo_endo_phos2"/>
    <property type="match status" value="1"/>
</dbReference>
<dbReference type="PANTHER" id="PTHR46051">
    <property type="entry name" value="SH2 DOMAIN-CONTAINING PROTEIN"/>
    <property type="match status" value="1"/>
</dbReference>
<sequence>MSEDKWFHGHISRQKAEELLQNSGIDGSFVVRSSESIAGAYALSVLFNKTVHTYRVLPTDSGLLAVQTLNGVQQRKFKSISELVFEYRNPQNGLIYALTNPVGQATPKLPAFDPITTPVRKDPLPKPPGAAVPPTNRLIQMGVKVIPTDTTKAATATPTDKGRDLPPVPNSREIPPSRVPPSKPTEVKSKESELQTKFVERLNDLKNNYPTVGSGYFDSVQQYASDRGLLADLATIKRGGGQCAELQTLLAKEAVAFQSELERFLTKIDLLRQLFDFGSPPRKNNVYNRTGKDVDLDTFLGRLGDCQTVVKSLNKRACIKLQELMGLGSASPQVSLPRKQSRNIVPLTDRLFEVKQEGALKYAKHRLKVDVVSGKLTVFKGDGTSNEYDHTQVLQIVKNNKSKTKLLIVLEGNKKREYSFEQSALREAFCQLLQHVRNKHSKSSEPDCVSLFCGTWNMGDAIPPNDISSWFMCQGSGRTLDDMVNSIPHDIYVLGTQETGPPEKEWMHKCMDTVQDITGKSFHLVAMDALWHIKILVFVKEEHKNRISHVKTSSVKTGIANALGNKGAVGVSFQFGGTSFCFINAHLTSGAEKCIRRNNNYYDIMRSLNLGEDRFRDFDLSNRFDHLYFLGDLNYRLEMEVQEILAYLKRGDYGTLAKVDQLRREKDSCKVFSGFDEEEIAFPPTYRYERGTRETYSHLKVKKTGVRINVPSWCDRVLWRSYPETHSICLSYGCSDDIMTSDHSPVFANFQVGVRGQYVSNAGISSHPDNAANTSSISFENVEVILKSPGKSSFYLQFHSVCLTKYVRSKRNSRFDTSDLGPNYVRLGWSKEHVEQLKPIISDREYLVDQHILVSVRSEDDHEIHAECVLALRSMIGTDPQMFEERLTRKGDDIGQIRGRMLVKARGESQRVKEKTYDFIQFGGIKEEDGKKSHMIEEAPMYGDINDTAAVAAQATARITLKSNFRPREHSPAEAKFSPEVAVYGETPTAPEGEYADPEQLSPAPQMVTSPVFPIAERQSPSSMVPTFYSSAQHVSEVPRRKQPSPAPAPAQLEEPLSALPRQQAVNRPPPNPRGSPVIMAPVARQPQPPPSQHTPMTKAARPPSDHSAMFDNALAEFAEIESWIRSAPDTGGNGSSNFHSPGLYDVPSNLPQKTHLDLTSNPPTAGQNAGKTRMQMPTAAATQKTRPVSEGPKIPSSVSGFLADLQLEHYAPLLHESGWDSIEFLSDMTEDDLMDAGVTSAQHRHLILEQIHLLAL</sequence>
<evidence type="ECO:0000256" key="12">
    <source>
        <dbReference type="ARBA" id="ARBA00022859"/>
    </source>
</evidence>
<dbReference type="SUPFAM" id="SSF47769">
    <property type="entry name" value="SAM/Pointed domain"/>
    <property type="match status" value="1"/>
</dbReference>
<dbReference type="SMART" id="SM00128">
    <property type="entry name" value="IPPc"/>
    <property type="match status" value="1"/>
</dbReference>
<comment type="similarity">
    <text evidence="6">Belongs to the inositol 1,4,5-trisphosphate 5-phosphatase family.</text>
</comment>
<dbReference type="GO" id="GO:0030027">
    <property type="term" value="C:lamellipodium"/>
    <property type="evidence" value="ECO:0007669"/>
    <property type="project" value="UniProtKB-SubCell"/>
</dbReference>
<name>A0A6F9DFQ3_9ASCI</name>
<dbReference type="InterPro" id="IPR000980">
    <property type="entry name" value="SH2"/>
</dbReference>
<feature type="region of interest" description="Disordered" evidence="19">
    <location>
        <begin position="966"/>
        <end position="1006"/>
    </location>
</feature>
<evidence type="ECO:0000256" key="3">
    <source>
        <dbReference type="ARBA" id="ARBA00004324"/>
    </source>
</evidence>
<dbReference type="SUPFAM" id="SSF56219">
    <property type="entry name" value="DNase I-like"/>
    <property type="match status" value="1"/>
</dbReference>
<keyword evidence="16" id="KW-0206">Cytoskeleton</keyword>
<dbReference type="Gene3D" id="1.10.150.50">
    <property type="entry name" value="Transcription Factor, Ets-1"/>
    <property type="match status" value="1"/>
</dbReference>
<evidence type="ECO:0000259" key="20">
    <source>
        <dbReference type="PROSITE" id="PS50001"/>
    </source>
</evidence>
<feature type="compositionally biased region" description="Low complexity" evidence="19">
    <location>
        <begin position="149"/>
        <end position="159"/>
    </location>
</feature>
<evidence type="ECO:0000256" key="6">
    <source>
        <dbReference type="ARBA" id="ARBA00008734"/>
    </source>
</evidence>
<evidence type="ECO:0000256" key="11">
    <source>
        <dbReference type="ARBA" id="ARBA00022801"/>
    </source>
</evidence>
<evidence type="ECO:0000256" key="1">
    <source>
        <dbReference type="ARBA" id="ARBA00004170"/>
    </source>
</evidence>
<feature type="domain" description="SAM" evidence="21">
    <location>
        <begin position="1194"/>
        <end position="1257"/>
    </location>
</feature>
<keyword evidence="13 18" id="KW-0727">SH2 domain</keyword>
<dbReference type="GO" id="GO:0034485">
    <property type="term" value="F:phosphatidylinositol-3,4,5-trisphosphate 5-phosphatase activity"/>
    <property type="evidence" value="ECO:0007669"/>
    <property type="project" value="UniProtKB-EC"/>
</dbReference>
<evidence type="ECO:0000256" key="19">
    <source>
        <dbReference type="SAM" id="MobiDB-lite"/>
    </source>
</evidence>
<dbReference type="GO" id="GO:0030175">
    <property type="term" value="C:filopodium"/>
    <property type="evidence" value="ECO:0007669"/>
    <property type="project" value="UniProtKB-SubCell"/>
</dbReference>
<dbReference type="GO" id="GO:0009966">
    <property type="term" value="P:regulation of signal transduction"/>
    <property type="evidence" value="ECO:0007669"/>
    <property type="project" value="TreeGrafter"/>
</dbReference>
<dbReference type="InterPro" id="IPR057510">
    <property type="entry name" value="C2_SHIP1-2_first"/>
</dbReference>
<dbReference type="InterPro" id="IPR036860">
    <property type="entry name" value="SH2_dom_sf"/>
</dbReference>
<dbReference type="GO" id="GO:0046856">
    <property type="term" value="P:phosphatidylinositol dephosphorylation"/>
    <property type="evidence" value="ECO:0007669"/>
    <property type="project" value="InterPro"/>
</dbReference>
<dbReference type="SUPFAM" id="SSF55550">
    <property type="entry name" value="SH2 domain"/>
    <property type="match status" value="1"/>
</dbReference>
<dbReference type="InterPro" id="IPR013761">
    <property type="entry name" value="SAM/pointed_sf"/>
</dbReference>
<feature type="compositionally biased region" description="Polar residues" evidence="19">
    <location>
        <begin position="1150"/>
        <end position="1171"/>
    </location>
</feature>
<dbReference type="GO" id="GO:0045087">
    <property type="term" value="P:innate immune response"/>
    <property type="evidence" value="ECO:0007669"/>
    <property type="project" value="UniProtKB-KW"/>
</dbReference>
<evidence type="ECO:0000256" key="9">
    <source>
        <dbReference type="ARBA" id="ARBA00022553"/>
    </source>
</evidence>
<dbReference type="InterPro" id="IPR057509">
    <property type="entry name" value="C2_SHIP1-2_2nd"/>
</dbReference>
<evidence type="ECO:0000256" key="17">
    <source>
        <dbReference type="ARBA" id="ARBA00023273"/>
    </source>
</evidence>
<dbReference type="Pfam" id="PF00017">
    <property type="entry name" value="SH2"/>
    <property type="match status" value="1"/>
</dbReference>
<evidence type="ECO:0000259" key="21">
    <source>
        <dbReference type="PROSITE" id="PS50105"/>
    </source>
</evidence>
<dbReference type="PROSITE" id="PS50001">
    <property type="entry name" value="SH2"/>
    <property type="match status" value="1"/>
</dbReference>
<proteinExistence type="evidence at transcript level"/>
<dbReference type="Pfam" id="PF24147">
    <property type="entry name" value="C2_SHIP1-2_2nd"/>
    <property type="match status" value="1"/>
</dbReference>
<dbReference type="Gene3D" id="3.30.505.10">
    <property type="entry name" value="SH2 domain"/>
    <property type="match status" value="1"/>
</dbReference>
<keyword evidence="9" id="KW-0597">Phosphoprotein</keyword>
<dbReference type="EC" id="3.1.3.86" evidence="7"/>
<evidence type="ECO:0000256" key="15">
    <source>
        <dbReference type="ARBA" id="ARBA00023136"/>
    </source>
</evidence>
<dbReference type="PROSITE" id="PS50105">
    <property type="entry name" value="SAM_DOMAIN"/>
    <property type="match status" value="1"/>
</dbReference>
<dbReference type="InterPro" id="IPR001660">
    <property type="entry name" value="SAM"/>
</dbReference>
<gene>
    <name evidence="22" type="primary">Inppl1</name>
</gene>
<dbReference type="Gene3D" id="3.60.10.10">
    <property type="entry name" value="Endonuclease/exonuclease/phosphatase"/>
    <property type="match status" value="1"/>
</dbReference>
<dbReference type="InterPro" id="IPR036691">
    <property type="entry name" value="Endo/exonu/phosph_ase_sf"/>
</dbReference>
<comment type="subcellular location">
    <subcellularLocation>
        <location evidence="4">Cell projection</location>
        <location evidence="4">Filopodium</location>
    </subcellularLocation>
    <subcellularLocation>
        <location evidence="5">Cell projection</location>
        <location evidence="5">Lamellipodium</location>
    </subcellularLocation>
    <subcellularLocation>
        <location evidence="2">Cytoplasm</location>
        <location evidence="2">Cytoskeleton</location>
    </subcellularLocation>
    <subcellularLocation>
        <location evidence="1">Membrane</location>
        <topology evidence="1">Peripheral membrane protein</topology>
    </subcellularLocation>
    <subcellularLocation>
        <location evidence="3">Nucleus speckle</location>
    </subcellularLocation>
</comment>
<keyword evidence="12" id="KW-0391">Immunity</keyword>
<evidence type="ECO:0000256" key="7">
    <source>
        <dbReference type="ARBA" id="ARBA00012981"/>
    </source>
</evidence>
<keyword evidence="15" id="KW-0472">Membrane</keyword>
<accession>A0A6F9DFQ3</accession>
<evidence type="ECO:0000256" key="18">
    <source>
        <dbReference type="PROSITE-ProRule" id="PRU00191"/>
    </source>
</evidence>
<organism evidence="22">
    <name type="scientific">Phallusia mammillata</name>
    <dbReference type="NCBI Taxonomy" id="59560"/>
    <lineage>
        <taxon>Eukaryota</taxon>
        <taxon>Metazoa</taxon>
        <taxon>Chordata</taxon>
        <taxon>Tunicata</taxon>
        <taxon>Ascidiacea</taxon>
        <taxon>Phlebobranchia</taxon>
        <taxon>Ascidiidae</taxon>
        <taxon>Phallusia</taxon>
    </lineage>
</organism>
<evidence type="ECO:0000256" key="2">
    <source>
        <dbReference type="ARBA" id="ARBA00004245"/>
    </source>
</evidence>
<dbReference type="PANTHER" id="PTHR46051:SF1">
    <property type="entry name" value="INOSITOL POLYPHOSPHATE-RELATED PHOSPHATASE DOMAIN-CONTAINING PROTEIN"/>
    <property type="match status" value="1"/>
</dbReference>
<reference evidence="22" key="1">
    <citation type="submission" date="2020-04" db="EMBL/GenBank/DDBJ databases">
        <authorList>
            <person name="Neveu A P."/>
        </authorList>
    </citation>
    <scope>NUCLEOTIDE SEQUENCE</scope>
    <source>
        <tissue evidence="22">Whole embryo</tissue>
    </source>
</reference>
<keyword evidence="11" id="KW-0378">Hydrolase</keyword>
<evidence type="ECO:0000256" key="4">
    <source>
        <dbReference type="ARBA" id="ARBA00004486"/>
    </source>
</evidence>
<dbReference type="SMART" id="SM00252">
    <property type="entry name" value="SH2"/>
    <property type="match status" value="1"/>
</dbReference>
<dbReference type="Pfam" id="PF07647">
    <property type="entry name" value="SAM_2"/>
    <property type="match status" value="1"/>
</dbReference>
<dbReference type="GO" id="GO:0005856">
    <property type="term" value="C:cytoskeleton"/>
    <property type="evidence" value="ECO:0007669"/>
    <property type="project" value="UniProtKB-SubCell"/>
</dbReference>
<keyword evidence="10" id="KW-0399">Innate immunity</keyword>
<evidence type="ECO:0000256" key="14">
    <source>
        <dbReference type="ARBA" id="ARBA00023130"/>
    </source>
</evidence>
<protein>
    <recommendedName>
        <fullName evidence="7">phosphatidylinositol-3,4,5-trisphosphate 5-phosphatase</fullName>
        <ecNumber evidence="7">3.1.3.86</ecNumber>
    </recommendedName>
</protein>
<evidence type="ECO:0000256" key="8">
    <source>
        <dbReference type="ARBA" id="ARBA00022490"/>
    </source>
</evidence>
<dbReference type="PRINTS" id="PR00401">
    <property type="entry name" value="SH2DOMAIN"/>
</dbReference>
<keyword evidence="8" id="KW-0963">Cytoplasm</keyword>
<evidence type="ECO:0000256" key="13">
    <source>
        <dbReference type="ARBA" id="ARBA00022999"/>
    </source>
</evidence>